<reference evidence="2" key="1">
    <citation type="submission" date="2012-02" db="EMBL/GenBank/DDBJ databases">
        <title>The complete genome of Halobacteroides halobius DSM 5150.</title>
        <authorList>
            <person name="Lucas S."/>
            <person name="Copeland A."/>
            <person name="Lapidus A."/>
            <person name="Glavina del Rio T."/>
            <person name="Dalin E."/>
            <person name="Tice H."/>
            <person name="Bruce D."/>
            <person name="Goodwin L."/>
            <person name="Pitluck S."/>
            <person name="Peters L."/>
            <person name="Mikhailova N."/>
            <person name="Gu W."/>
            <person name="Kyrpides N."/>
            <person name="Mavromatis K."/>
            <person name="Ivanova N."/>
            <person name="Brettin T."/>
            <person name="Detter J.C."/>
            <person name="Han C."/>
            <person name="Larimer F."/>
            <person name="Land M."/>
            <person name="Hauser L."/>
            <person name="Markowitz V."/>
            <person name="Cheng J.-F."/>
            <person name="Hugenholtz P."/>
            <person name="Woyke T."/>
            <person name="Wu D."/>
            <person name="Tindall B."/>
            <person name="Pomrenke H."/>
            <person name="Brambilla E."/>
            <person name="Klenk H.-P."/>
            <person name="Eisen J.A."/>
        </authorList>
    </citation>
    <scope>NUCLEOTIDE SEQUENCE [LARGE SCALE GENOMIC DNA]</scope>
    <source>
        <strain evidence="2">ATCC 35273 / DSM 5150 / MD-1</strain>
    </source>
</reference>
<dbReference type="RefSeq" id="WP_015327650.1">
    <property type="nucleotide sequence ID" value="NC_019978.1"/>
</dbReference>
<evidence type="ECO:0008006" key="3">
    <source>
        <dbReference type="Google" id="ProtNLM"/>
    </source>
</evidence>
<dbReference type="AlphaFoldDB" id="L0KAA5"/>
<organism evidence="1 2">
    <name type="scientific">Halobacteroides halobius (strain ATCC 35273 / DSM 5150 / MD-1)</name>
    <dbReference type="NCBI Taxonomy" id="748449"/>
    <lineage>
        <taxon>Bacteria</taxon>
        <taxon>Bacillati</taxon>
        <taxon>Bacillota</taxon>
        <taxon>Clostridia</taxon>
        <taxon>Halanaerobiales</taxon>
        <taxon>Halobacteroidaceae</taxon>
        <taxon>Halobacteroides</taxon>
    </lineage>
</organism>
<dbReference type="STRING" id="748449.Halha_2038"/>
<keyword evidence="2" id="KW-1185">Reference proteome</keyword>
<dbReference type="Proteomes" id="UP000010880">
    <property type="component" value="Chromosome"/>
</dbReference>
<dbReference type="Gene3D" id="3.40.50.1450">
    <property type="entry name" value="HybD-like"/>
    <property type="match status" value="1"/>
</dbReference>
<proteinExistence type="predicted"/>
<dbReference type="InterPro" id="IPR023430">
    <property type="entry name" value="Pept_HybD-like_dom_sf"/>
</dbReference>
<dbReference type="SUPFAM" id="SSF53163">
    <property type="entry name" value="HybD-like"/>
    <property type="match status" value="1"/>
</dbReference>
<evidence type="ECO:0000313" key="1">
    <source>
        <dbReference type="EMBL" id="AGB41936.1"/>
    </source>
</evidence>
<gene>
    <name evidence="1" type="ordered locus">Halha_2038</name>
</gene>
<name>L0KAA5_HALHC</name>
<dbReference type="EMBL" id="CP003359">
    <property type="protein sequence ID" value="AGB41936.1"/>
    <property type="molecule type" value="Genomic_DNA"/>
</dbReference>
<evidence type="ECO:0000313" key="2">
    <source>
        <dbReference type="Proteomes" id="UP000010880"/>
    </source>
</evidence>
<accession>L0KAA5</accession>
<sequence>MFRKLAVIGIGDTRKQDQGITVYLLDKLKEMFSKYDISFIQINSAGQELCDLLSNIKAEKVLVLDTDRDTVTPGDLDYLKITPKEGETLKELLVVTIGIFSDDWGKKLSNRIAQNLSEILNKVFDVVSGLLS</sequence>
<dbReference type="eggNOG" id="COG0680">
    <property type="taxonomic scope" value="Bacteria"/>
</dbReference>
<dbReference type="HOGENOM" id="CLU_1840705_0_0_9"/>
<dbReference type="OrthoDB" id="2112056at2"/>
<dbReference type="KEGG" id="hhl:Halha_2038"/>
<protein>
    <recommendedName>
        <fullName evidence="3">Hydrogenase maturation protease</fullName>
    </recommendedName>
</protein>